<dbReference type="Pfam" id="PF00756">
    <property type="entry name" value="Esterase"/>
    <property type="match status" value="1"/>
</dbReference>
<evidence type="ECO:0000313" key="2">
    <source>
        <dbReference type="EMBL" id="MBJ7598054.1"/>
    </source>
</evidence>
<reference evidence="2" key="1">
    <citation type="submission" date="2020-10" db="EMBL/GenBank/DDBJ databases">
        <title>Ca. Dormibacterota MAGs.</title>
        <authorList>
            <person name="Montgomery K."/>
        </authorList>
    </citation>
    <scope>NUCLEOTIDE SEQUENCE [LARGE SCALE GENOMIC DNA]</scope>
    <source>
        <strain evidence="2">SC8812_S17_10</strain>
    </source>
</reference>
<gene>
    <name evidence="2" type="ORF">JF922_08195</name>
</gene>
<feature type="transmembrane region" description="Helical" evidence="1">
    <location>
        <begin position="91"/>
        <end position="111"/>
    </location>
</feature>
<dbReference type="InterPro" id="IPR029058">
    <property type="entry name" value="AB_hydrolase_fold"/>
</dbReference>
<dbReference type="PANTHER" id="PTHR48098:SF1">
    <property type="entry name" value="DIACYLGLYCEROL ACYLTRANSFERASE_MYCOLYLTRANSFERASE AG85A"/>
    <property type="match status" value="1"/>
</dbReference>
<evidence type="ECO:0008006" key="4">
    <source>
        <dbReference type="Google" id="ProtNLM"/>
    </source>
</evidence>
<dbReference type="InterPro" id="IPR000801">
    <property type="entry name" value="Esterase-like"/>
</dbReference>
<organism evidence="2 3">
    <name type="scientific">Candidatus Nephthysia bennettiae</name>
    <dbReference type="NCBI Taxonomy" id="3127016"/>
    <lineage>
        <taxon>Bacteria</taxon>
        <taxon>Bacillati</taxon>
        <taxon>Candidatus Dormiibacterota</taxon>
        <taxon>Candidatus Dormibacteria</taxon>
        <taxon>Candidatus Dormibacterales</taxon>
        <taxon>Candidatus Dormibacteraceae</taxon>
        <taxon>Candidatus Nephthysia</taxon>
    </lineage>
</organism>
<dbReference type="EMBL" id="JAEKNR010000090">
    <property type="protein sequence ID" value="MBJ7598054.1"/>
    <property type="molecule type" value="Genomic_DNA"/>
</dbReference>
<dbReference type="PANTHER" id="PTHR48098">
    <property type="entry name" value="ENTEROCHELIN ESTERASE-RELATED"/>
    <property type="match status" value="1"/>
</dbReference>
<sequence>MRALALPVRSYWRLRRTLTLPPDIVLGSRLPIGLGLAVAAAAAIQLSPLGGALQAGLASLELDPARAALIAGWTFCFVAGVLAGALTGRPWPSALAGIAYMCMTYLVPWAWHMATVPPVLFGAPQRLNAIALAHNLSTLAALAAVLAVVAAATGRVLADLVSAPPQLPVPPPALRALLLSAFAGAVALSALGVEPLLRYGPGHQVYLPAARGAAGATGQVLVRTVHSTALGADRPLAIYLPPSYRLSPNLRYSVVYLLHGSPGGYRDWLNLGIAGISDAGVASGSLAEAIIVMPDGNGRLNRPTQWADSGDGAERMESSLVELVSQVDREYRTLADRRHRVVAGLSEGGFGAVNLASRHPDLFGAAISLSGYFKAEGVVFGGSQALMRANSPSSTVRERPAARGVRFLLVAGESDAHYLGSAEAFAAELDTLGVSHHLFRVAGGHESVVWTNGLVLGLMQLKPQLEGRVR</sequence>
<dbReference type="Gene3D" id="3.40.50.1820">
    <property type="entry name" value="alpha/beta hydrolase"/>
    <property type="match status" value="1"/>
</dbReference>
<name>A0A934N8X0_9BACT</name>
<dbReference type="SUPFAM" id="SSF53474">
    <property type="entry name" value="alpha/beta-Hydrolases"/>
    <property type="match status" value="1"/>
</dbReference>
<proteinExistence type="predicted"/>
<protein>
    <recommendedName>
        <fullName evidence="4">Esterase</fullName>
    </recommendedName>
</protein>
<accession>A0A934N8X0</accession>
<dbReference type="GO" id="GO:0016747">
    <property type="term" value="F:acyltransferase activity, transferring groups other than amino-acyl groups"/>
    <property type="evidence" value="ECO:0007669"/>
    <property type="project" value="TreeGrafter"/>
</dbReference>
<dbReference type="InterPro" id="IPR050583">
    <property type="entry name" value="Mycobacterial_A85_antigen"/>
</dbReference>
<dbReference type="Proteomes" id="UP000612893">
    <property type="component" value="Unassembled WGS sequence"/>
</dbReference>
<comment type="caution">
    <text evidence="2">The sequence shown here is derived from an EMBL/GenBank/DDBJ whole genome shotgun (WGS) entry which is preliminary data.</text>
</comment>
<evidence type="ECO:0000313" key="3">
    <source>
        <dbReference type="Proteomes" id="UP000612893"/>
    </source>
</evidence>
<dbReference type="AlphaFoldDB" id="A0A934N8X0"/>
<keyword evidence="3" id="KW-1185">Reference proteome</keyword>
<dbReference type="RefSeq" id="WP_338200773.1">
    <property type="nucleotide sequence ID" value="NZ_JAEKNR010000090.1"/>
</dbReference>
<feature type="transmembrane region" description="Helical" evidence="1">
    <location>
        <begin position="65"/>
        <end position="85"/>
    </location>
</feature>
<feature type="transmembrane region" description="Helical" evidence="1">
    <location>
        <begin position="30"/>
        <end position="53"/>
    </location>
</feature>
<feature type="transmembrane region" description="Helical" evidence="1">
    <location>
        <begin position="132"/>
        <end position="153"/>
    </location>
</feature>
<feature type="transmembrane region" description="Helical" evidence="1">
    <location>
        <begin position="173"/>
        <end position="193"/>
    </location>
</feature>
<keyword evidence="1" id="KW-0812">Transmembrane</keyword>
<keyword evidence="1" id="KW-1133">Transmembrane helix</keyword>
<keyword evidence="1" id="KW-0472">Membrane</keyword>
<evidence type="ECO:0000256" key="1">
    <source>
        <dbReference type="SAM" id="Phobius"/>
    </source>
</evidence>